<name>A0A0G1W000_9BACT</name>
<evidence type="ECO:0000259" key="9">
    <source>
        <dbReference type="PROSITE" id="PS51192"/>
    </source>
</evidence>
<dbReference type="PATRIC" id="fig|1618655.3.peg.715"/>
<evidence type="ECO:0000313" key="11">
    <source>
        <dbReference type="EMBL" id="KKU75615.1"/>
    </source>
</evidence>
<dbReference type="GO" id="GO:0016887">
    <property type="term" value="F:ATP hydrolysis activity"/>
    <property type="evidence" value="ECO:0007669"/>
    <property type="project" value="InterPro"/>
</dbReference>
<dbReference type="GO" id="GO:0005524">
    <property type="term" value="F:ATP binding"/>
    <property type="evidence" value="ECO:0007669"/>
    <property type="project" value="UniProtKB-KW"/>
</dbReference>
<dbReference type="Pfam" id="PF04851">
    <property type="entry name" value="ResIII"/>
    <property type="match status" value="1"/>
</dbReference>
<comment type="caution">
    <text evidence="11">The sequence shown here is derived from an EMBL/GenBank/DDBJ whole genome shotgun (WGS) entry which is preliminary data.</text>
</comment>
<proteinExistence type="predicted"/>
<feature type="coiled-coil region" evidence="8">
    <location>
        <begin position="237"/>
        <end position="264"/>
    </location>
</feature>
<evidence type="ECO:0000256" key="8">
    <source>
        <dbReference type="SAM" id="Coils"/>
    </source>
</evidence>
<dbReference type="Pfam" id="PF00271">
    <property type="entry name" value="Helicase_C"/>
    <property type="match status" value="1"/>
</dbReference>
<dbReference type="PROSITE" id="PS51194">
    <property type="entry name" value="HELICASE_CTER"/>
    <property type="match status" value="1"/>
</dbReference>
<evidence type="ECO:0000256" key="4">
    <source>
        <dbReference type="ARBA" id="ARBA00022769"/>
    </source>
</evidence>
<keyword evidence="2" id="KW-0547">Nucleotide-binding</keyword>
<evidence type="ECO:0000256" key="5">
    <source>
        <dbReference type="ARBA" id="ARBA00022840"/>
    </source>
</evidence>
<evidence type="ECO:0000256" key="6">
    <source>
        <dbReference type="ARBA" id="ARBA00022881"/>
    </source>
</evidence>
<evidence type="ECO:0000256" key="3">
    <source>
        <dbReference type="ARBA" id="ARBA00022763"/>
    </source>
</evidence>
<dbReference type="GO" id="GO:0009380">
    <property type="term" value="C:excinuclease repair complex"/>
    <property type="evidence" value="ECO:0007669"/>
    <property type="project" value="InterPro"/>
</dbReference>
<dbReference type="SMART" id="SM00490">
    <property type="entry name" value="HELICc"/>
    <property type="match status" value="1"/>
</dbReference>
<dbReference type="InterPro" id="IPR004807">
    <property type="entry name" value="UvrB"/>
</dbReference>
<keyword evidence="6" id="KW-0267">Excision nuclease</keyword>
<reference evidence="11 12" key="1">
    <citation type="journal article" date="2015" name="Nature">
        <title>rRNA introns, odd ribosomes, and small enigmatic genomes across a large radiation of phyla.</title>
        <authorList>
            <person name="Brown C.T."/>
            <person name="Hug L.A."/>
            <person name="Thomas B.C."/>
            <person name="Sharon I."/>
            <person name="Castelle C.J."/>
            <person name="Singh A."/>
            <person name="Wilkins M.J."/>
            <person name="Williams K.H."/>
            <person name="Banfield J.F."/>
        </authorList>
    </citation>
    <scope>NUCLEOTIDE SEQUENCE [LARGE SCALE GENOMIC DNA]</scope>
</reference>
<dbReference type="AlphaFoldDB" id="A0A0G1W000"/>
<dbReference type="InterPro" id="IPR014001">
    <property type="entry name" value="Helicase_ATP-bd"/>
</dbReference>
<dbReference type="GO" id="GO:0006289">
    <property type="term" value="P:nucleotide-excision repair"/>
    <property type="evidence" value="ECO:0007669"/>
    <property type="project" value="InterPro"/>
</dbReference>
<evidence type="ECO:0000256" key="2">
    <source>
        <dbReference type="ARBA" id="ARBA00022741"/>
    </source>
</evidence>
<sequence>MQAIEKLVSGLETGQKNQVLLGVTGSGKTFTMASVIEKMNLPTLVISPNKMLAAQLYQEFKQFFPQSAVHYFVSYYDYYQPEAYIPQTNTYIQKDARINQEIDKLRHAAIQGILTRSDALVVASVSCIYGIGDPNEYKRGRLELKENQKIQAKDLERQLAFLQYERNSKLPLVGQYRILKTGLEVHLVTGEIIQVEFKKDKIGFIKRIDPSTKNAEQIKSAQIYPAKFWVTPQNKLNLALKNIKTELDERIEQLQSANKFEEANRLEKRTNFDLEMLKKKGYVNGIENYSRHLSFRKPGEPPLTLLDYFPRPFLLMVDESHIAIPQLNAMQESDRRRKTALIDYGFRLPSALDNRPLKFGEFEQKIGQTIYVSATPSMYEMGRSAVVEQLVRPTGILDPEIIIKPAKNQVAHLLEEIKKRIARNERVLALTLTKRSAEDLTEYLLEQKIKAKYLHSEIKTLQRPEILQALRKGEIDVVVGINLLREGLDLPEVSLVAILDADREGFLRNYRGLIQMAGRAARSINGKVILYAVRRLYDRFNQKNRR</sequence>
<evidence type="ECO:0000256" key="7">
    <source>
        <dbReference type="ARBA" id="ARBA00023204"/>
    </source>
</evidence>
<keyword evidence="8" id="KW-0175">Coiled coil</keyword>
<keyword evidence="1" id="KW-0963">Cytoplasm</keyword>
<feature type="domain" description="Helicase C-terminal" evidence="10">
    <location>
        <begin position="409"/>
        <end position="546"/>
    </location>
</feature>
<dbReference type="PANTHER" id="PTHR24029">
    <property type="entry name" value="UVRABC SYSTEM PROTEIN B"/>
    <property type="match status" value="1"/>
</dbReference>
<protein>
    <submittedName>
        <fullName evidence="11">UvrABC system protein B</fullName>
    </submittedName>
</protein>
<dbReference type="EMBL" id="LCOK01000046">
    <property type="protein sequence ID" value="KKU75615.1"/>
    <property type="molecule type" value="Genomic_DNA"/>
</dbReference>
<dbReference type="InterPro" id="IPR001650">
    <property type="entry name" value="Helicase_C-like"/>
</dbReference>
<dbReference type="Proteomes" id="UP000034682">
    <property type="component" value="Unassembled WGS sequence"/>
</dbReference>
<dbReference type="SUPFAM" id="SSF52540">
    <property type="entry name" value="P-loop containing nucleoside triphosphate hydrolases"/>
    <property type="match status" value="2"/>
</dbReference>
<dbReference type="GO" id="GO:0004518">
    <property type="term" value="F:nuclease activity"/>
    <property type="evidence" value="ECO:0007669"/>
    <property type="project" value="UniProtKB-KW"/>
</dbReference>
<dbReference type="NCBIfam" id="TIGR00631">
    <property type="entry name" value="uvrb"/>
    <property type="match status" value="1"/>
</dbReference>
<dbReference type="Pfam" id="PF17757">
    <property type="entry name" value="UvrB_inter"/>
    <property type="match status" value="1"/>
</dbReference>
<dbReference type="InterPro" id="IPR006935">
    <property type="entry name" value="Helicase/UvrB_N"/>
</dbReference>
<gene>
    <name evidence="11" type="ORF">UY02_C0046G0004</name>
</gene>
<dbReference type="NCBIfam" id="NF003673">
    <property type="entry name" value="PRK05298.1"/>
    <property type="match status" value="1"/>
</dbReference>
<keyword evidence="3" id="KW-0227">DNA damage</keyword>
<dbReference type="SMART" id="SM00487">
    <property type="entry name" value="DEXDc"/>
    <property type="match status" value="1"/>
</dbReference>
<keyword evidence="7" id="KW-0234">DNA repair</keyword>
<dbReference type="Gene3D" id="3.40.50.300">
    <property type="entry name" value="P-loop containing nucleotide triphosphate hydrolases"/>
    <property type="match status" value="3"/>
</dbReference>
<evidence type="ECO:0000313" key="12">
    <source>
        <dbReference type="Proteomes" id="UP000034682"/>
    </source>
</evidence>
<evidence type="ECO:0000256" key="1">
    <source>
        <dbReference type="ARBA" id="ARBA00022490"/>
    </source>
</evidence>
<accession>A0A0G1W000</accession>
<evidence type="ECO:0000259" key="10">
    <source>
        <dbReference type="PROSITE" id="PS51194"/>
    </source>
</evidence>
<dbReference type="InterPro" id="IPR027417">
    <property type="entry name" value="P-loop_NTPase"/>
</dbReference>
<dbReference type="PANTHER" id="PTHR24029:SF0">
    <property type="entry name" value="UVRABC SYSTEM PROTEIN B"/>
    <property type="match status" value="1"/>
</dbReference>
<keyword evidence="4" id="KW-0228">DNA excision</keyword>
<dbReference type="CDD" id="cd17916">
    <property type="entry name" value="DEXHc_UvrB"/>
    <property type="match status" value="1"/>
</dbReference>
<dbReference type="GO" id="GO:0003677">
    <property type="term" value="F:DNA binding"/>
    <property type="evidence" value="ECO:0007669"/>
    <property type="project" value="InterPro"/>
</dbReference>
<dbReference type="PROSITE" id="PS51192">
    <property type="entry name" value="HELICASE_ATP_BIND_1"/>
    <property type="match status" value="1"/>
</dbReference>
<feature type="domain" description="Helicase ATP-binding" evidence="9">
    <location>
        <begin position="9"/>
        <end position="150"/>
    </location>
</feature>
<organism evidence="11 12">
    <name type="scientific">Candidatus Giovannonibacteria bacterium GW2011_GWB1_47_6b</name>
    <dbReference type="NCBI Taxonomy" id="1618655"/>
    <lineage>
        <taxon>Bacteria</taxon>
        <taxon>Candidatus Giovannoniibacteriota</taxon>
    </lineage>
</organism>
<dbReference type="InterPro" id="IPR041471">
    <property type="entry name" value="UvrB_inter"/>
</dbReference>
<keyword evidence="5" id="KW-0067">ATP-binding</keyword>